<evidence type="ECO:0000313" key="3">
    <source>
        <dbReference type="Proteomes" id="UP000620075"/>
    </source>
</evidence>
<proteinExistence type="predicted"/>
<dbReference type="Proteomes" id="UP000620075">
    <property type="component" value="Unassembled WGS sequence"/>
</dbReference>
<keyword evidence="1" id="KW-1133">Transmembrane helix</keyword>
<dbReference type="RefSeq" id="WP_338179069.1">
    <property type="nucleotide sequence ID" value="NZ_JAEKNQ010000035.1"/>
</dbReference>
<keyword evidence="1" id="KW-0812">Transmembrane</keyword>
<name>A0A934NHC1_9BACT</name>
<protein>
    <submittedName>
        <fullName evidence="2">Uncharacterized protein</fullName>
    </submittedName>
</protein>
<gene>
    <name evidence="2" type="ORF">JF888_08915</name>
</gene>
<dbReference type="InterPro" id="IPR046094">
    <property type="entry name" value="DUF6112"/>
</dbReference>
<reference evidence="2 3" key="1">
    <citation type="submission" date="2020-10" db="EMBL/GenBank/DDBJ databases">
        <title>Ca. Dormibacterota MAGs.</title>
        <authorList>
            <person name="Montgomery K."/>
        </authorList>
    </citation>
    <scope>NUCLEOTIDE SEQUENCE [LARGE SCALE GENOMIC DNA]</scope>
    <source>
        <strain evidence="2">SC8811_S16_3</strain>
    </source>
</reference>
<dbReference type="EMBL" id="JAEKNQ010000035">
    <property type="protein sequence ID" value="MBJ7603292.1"/>
    <property type="molecule type" value="Genomic_DNA"/>
</dbReference>
<organism evidence="2 3">
    <name type="scientific">Candidatus Dormiibacter inghamiae</name>
    <dbReference type="NCBI Taxonomy" id="3127013"/>
    <lineage>
        <taxon>Bacteria</taxon>
        <taxon>Bacillati</taxon>
        <taxon>Candidatus Dormiibacterota</taxon>
        <taxon>Candidatus Dormibacteria</taxon>
        <taxon>Candidatus Dormibacterales</taxon>
        <taxon>Candidatus Dormibacteraceae</taxon>
        <taxon>Candidatus Dormiibacter</taxon>
    </lineage>
</organism>
<evidence type="ECO:0000313" key="2">
    <source>
        <dbReference type="EMBL" id="MBJ7603292.1"/>
    </source>
</evidence>
<feature type="transmembrane region" description="Helical" evidence="1">
    <location>
        <begin position="68"/>
        <end position="89"/>
    </location>
</feature>
<comment type="caution">
    <text evidence="2">The sequence shown here is derived from an EMBL/GenBank/DDBJ whole genome shotgun (WGS) entry which is preliminary data.</text>
</comment>
<feature type="transmembrane region" description="Helical" evidence="1">
    <location>
        <begin position="32"/>
        <end position="56"/>
    </location>
</feature>
<dbReference type="AlphaFoldDB" id="A0A934NHC1"/>
<dbReference type="Pfam" id="PF19607">
    <property type="entry name" value="DUF6112"/>
    <property type="match status" value="1"/>
</dbReference>
<keyword evidence="1" id="KW-0472">Membrane</keyword>
<sequence>MRALLADVSVTPDFSGLPPNVLHGLQHLTNNAAAVLMLISGLGIVVSLIMLVLASWTSNAQLSDRAKGGLVVSIGAMALLYIGVAVANYSGRLFQ</sequence>
<accession>A0A934NHC1</accession>
<evidence type="ECO:0000256" key="1">
    <source>
        <dbReference type="SAM" id="Phobius"/>
    </source>
</evidence>